<name>A0A0A8YGP5_ARUDO</name>
<dbReference type="AlphaFoldDB" id="A0A0A8YGP5"/>
<proteinExistence type="predicted"/>
<protein>
    <submittedName>
        <fullName evidence="1">Uncharacterized protein</fullName>
    </submittedName>
</protein>
<sequence length="23" mass="2915">MWSKRSKRWNSCLFFVKLLIMCH</sequence>
<dbReference type="EMBL" id="GBRH01272381">
    <property type="protein sequence ID" value="JAD25514.1"/>
    <property type="molecule type" value="Transcribed_RNA"/>
</dbReference>
<accession>A0A0A8YGP5</accession>
<organism evidence="1">
    <name type="scientific">Arundo donax</name>
    <name type="common">Giant reed</name>
    <name type="synonym">Donax arundinaceus</name>
    <dbReference type="NCBI Taxonomy" id="35708"/>
    <lineage>
        <taxon>Eukaryota</taxon>
        <taxon>Viridiplantae</taxon>
        <taxon>Streptophyta</taxon>
        <taxon>Embryophyta</taxon>
        <taxon>Tracheophyta</taxon>
        <taxon>Spermatophyta</taxon>
        <taxon>Magnoliopsida</taxon>
        <taxon>Liliopsida</taxon>
        <taxon>Poales</taxon>
        <taxon>Poaceae</taxon>
        <taxon>PACMAD clade</taxon>
        <taxon>Arundinoideae</taxon>
        <taxon>Arundineae</taxon>
        <taxon>Arundo</taxon>
    </lineage>
</organism>
<evidence type="ECO:0000313" key="1">
    <source>
        <dbReference type="EMBL" id="JAD25514.1"/>
    </source>
</evidence>
<reference evidence="1" key="2">
    <citation type="journal article" date="2015" name="Data Brief">
        <title>Shoot transcriptome of the giant reed, Arundo donax.</title>
        <authorList>
            <person name="Barrero R.A."/>
            <person name="Guerrero F.D."/>
            <person name="Moolhuijzen P."/>
            <person name="Goolsby J.A."/>
            <person name="Tidwell J."/>
            <person name="Bellgard S.E."/>
            <person name="Bellgard M.I."/>
        </authorList>
    </citation>
    <scope>NUCLEOTIDE SEQUENCE</scope>
    <source>
        <tissue evidence="1">Shoot tissue taken approximately 20 cm above the soil surface</tissue>
    </source>
</reference>
<reference evidence="1" key="1">
    <citation type="submission" date="2014-09" db="EMBL/GenBank/DDBJ databases">
        <authorList>
            <person name="Magalhaes I.L.F."/>
            <person name="Oliveira U."/>
            <person name="Santos F.R."/>
            <person name="Vidigal T.H.D.A."/>
            <person name="Brescovit A.D."/>
            <person name="Santos A.J."/>
        </authorList>
    </citation>
    <scope>NUCLEOTIDE SEQUENCE</scope>
    <source>
        <tissue evidence="1">Shoot tissue taken approximately 20 cm above the soil surface</tissue>
    </source>
</reference>